<comment type="caution">
    <text evidence="3">The sequence shown here is derived from an EMBL/GenBank/DDBJ whole genome shotgun (WGS) entry which is preliminary data.</text>
</comment>
<evidence type="ECO:0000313" key="4">
    <source>
        <dbReference type="Proteomes" id="UP000321393"/>
    </source>
</evidence>
<sequence>MGYLAVGLHRYGSPRHGSPSSRRKDMEMRRMGLRLGFSSCVVVVVLEGNVHDEGKGGILKKENVGENISLRWADVGRRYIVVVKGALQRFFILNFNDQAINRFVHQMLTYFKEFRGDYHRHFKKYSDPEQADEDVHNPMLELQSQPMPEGSQPLSRDEIY</sequence>
<dbReference type="EMBL" id="SSTE01020493">
    <property type="protein sequence ID" value="KAA0034002.1"/>
    <property type="molecule type" value="Genomic_DNA"/>
</dbReference>
<dbReference type="EMBL" id="SSTD01015339">
    <property type="protein sequence ID" value="TYK02801.1"/>
    <property type="molecule type" value="Genomic_DNA"/>
</dbReference>
<evidence type="ECO:0000313" key="3">
    <source>
        <dbReference type="EMBL" id="TYK02801.1"/>
    </source>
</evidence>
<accession>A0A5D3BST2</accession>
<organism evidence="3 5">
    <name type="scientific">Cucumis melo var. makuwa</name>
    <name type="common">Oriental melon</name>
    <dbReference type="NCBI Taxonomy" id="1194695"/>
    <lineage>
        <taxon>Eukaryota</taxon>
        <taxon>Viridiplantae</taxon>
        <taxon>Streptophyta</taxon>
        <taxon>Embryophyta</taxon>
        <taxon>Tracheophyta</taxon>
        <taxon>Spermatophyta</taxon>
        <taxon>Magnoliopsida</taxon>
        <taxon>eudicotyledons</taxon>
        <taxon>Gunneridae</taxon>
        <taxon>Pentapetalae</taxon>
        <taxon>rosids</taxon>
        <taxon>fabids</taxon>
        <taxon>Cucurbitales</taxon>
        <taxon>Cucurbitaceae</taxon>
        <taxon>Benincaseae</taxon>
        <taxon>Cucumis</taxon>
    </lineage>
</organism>
<dbReference type="OrthoDB" id="1921870at2759"/>
<reference evidence="4 5" key="1">
    <citation type="submission" date="2019-08" db="EMBL/GenBank/DDBJ databases">
        <title>Draft genome sequences of two oriental melons (Cucumis melo L. var makuwa).</title>
        <authorList>
            <person name="Kwon S.-Y."/>
        </authorList>
    </citation>
    <scope>NUCLEOTIDE SEQUENCE [LARGE SCALE GENOMIC DNA]</scope>
    <source>
        <strain evidence="5">cv. Chang Bougi</strain>
        <strain evidence="4">cv. SW 3</strain>
        <tissue evidence="3">Leaf</tissue>
    </source>
</reference>
<gene>
    <name evidence="3" type="ORF">E5676_scaffold1418G00060</name>
    <name evidence="2" type="ORF">E6C27_scaffold400G00680</name>
</gene>
<dbReference type="Proteomes" id="UP000321393">
    <property type="component" value="Unassembled WGS sequence"/>
</dbReference>
<name>A0A5D3BST2_CUCMM</name>
<feature type="region of interest" description="Disordered" evidence="1">
    <location>
        <begin position="128"/>
        <end position="160"/>
    </location>
</feature>
<dbReference type="AlphaFoldDB" id="A0A5D3BST2"/>
<dbReference type="Proteomes" id="UP000321947">
    <property type="component" value="Unassembled WGS sequence"/>
</dbReference>
<evidence type="ECO:0000256" key="1">
    <source>
        <dbReference type="SAM" id="MobiDB-lite"/>
    </source>
</evidence>
<proteinExistence type="predicted"/>
<evidence type="ECO:0000313" key="5">
    <source>
        <dbReference type="Proteomes" id="UP000321947"/>
    </source>
</evidence>
<evidence type="ECO:0000313" key="2">
    <source>
        <dbReference type="EMBL" id="KAA0034002.1"/>
    </source>
</evidence>
<protein>
    <submittedName>
        <fullName evidence="3">CACTA en-spm transposon protein</fullName>
    </submittedName>
</protein>